<organism evidence="7 8">
    <name type="scientific">Mytilus coruscus</name>
    <name type="common">Sea mussel</name>
    <dbReference type="NCBI Taxonomy" id="42192"/>
    <lineage>
        <taxon>Eukaryota</taxon>
        <taxon>Metazoa</taxon>
        <taxon>Spiralia</taxon>
        <taxon>Lophotrochozoa</taxon>
        <taxon>Mollusca</taxon>
        <taxon>Bivalvia</taxon>
        <taxon>Autobranchia</taxon>
        <taxon>Pteriomorphia</taxon>
        <taxon>Mytilida</taxon>
        <taxon>Mytiloidea</taxon>
        <taxon>Mytilidae</taxon>
        <taxon>Mytilinae</taxon>
        <taxon>Mytilus</taxon>
    </lineage>
</organism>
<dbReference type="Pfam" id="PF01582">
    <property type="entry name" value="TIR"/>
    <property type="match status" value="1"/>
</dbReference>
<keyword evidence="2" id="KW-0812">Transmembrane</keyword>
<dbReference type="EMBL" id="CACVKT020006075">
    <property type="protein sequence ID" value="CAC5399743.1"/>
    <property type="molecule type" value="Genomic_DNA"/>
</dbReference>
<name>A0A6J8CTD9_MYTCO</name>
<dbReference type="InterPro" id="IPR000157">
    <property type="entry name" value="TIR_dom"/>
</dbReference>
<dbReference type="PANTHER" id="PTHR24365:SF541">
    <property type="entry name" value="PROTEIN TOLL-RELATED"/>
    <property type="match status" value="1"/>
</dbReference>
<protein>
    <submittedName>
        <fullName evidence="7">Toll-like receptor 4</fullName>
    </submittedName>
</protein>
<dbReference type="OrthoDB" id="1081807at2759"/>
<keyword evidence="7" id="KW-0675">Receptor</keyword>
<dbReference type="PROSITE" id="PS50104">
    <property type="entry name" value="TIR"/>
    <property type="match status" value="1"/>
</dbReference>
<reference evidence="7 8" key="1">
    <citation type="submission" date="2020-06" db="EMBL/GenBank/DDBJ databases">
        <authorList>
            <person name="Li R."/>
            <person name="Bekaert M."/>
        </authorList>
    </citation>
    <scope>NUCLEOTIDE SEQUENCE [LARGE SCALE GENOMIC DNA]</scope>
    <source>
        <strain evidence="8">wild</strain>
    </source>
</reference>
<keyword evidence="4" id="KW-1133">Transmembrane helix</keyword>
<dbReference type="PANTHER" id="PTHR24365">
    <property type="entry name" value="TOLL-LIKE RECEPTOR"/>
    <property type="match status" value="1"/>
</dbReference>
<dbReference type="SUPFAM" id="SSF52200">
    <property type="entry name" value="Toll/Interleukin receptor TIR domain"/>
    <property type="match status" value="1"/>
</dbReference>
<keyword evidence="8" id="KW-1185">Reference proteome</keyword>
<comment type="subcellular location">
    <subcellularLocation>
        <location evidence="1">Membrane</location>
    </subcellularLocation>
</comment>
<dbReference type="Proteomes" id="UP000507470">
    <property type="component" value="Unassembled WGS sequence"/>
</dbReference>
<sequence>MAFSSSIIFWGLIYRHRWKIRYLYYIIKSKYQGTIKSPINIDTREYKYDAFISYAGNDSKFVHNNLLHKLQREGRLKLCFHKRVFIPGNDMAATITSSIHVSCKVIIVMSCHFLESYSCMFEYNMARMKSIYSRDKENILFMIFLEQIRPGQLPLHILELVQDQSYIEYPNDEYGNTVFWEKMKKVLSD</sequence>
<dbReference type="GO" id="GO:0005886">
    <property type="term" value="C:plasma membrane"/>
    <property type="evidence" value="ECO:0007669"/>
    <property type="project" value="TreeGrafter"/>
</dbReference>
<dbReference type="AlphaFoldDB" id="A0A6J8CTD9"/>
<evidence type="ECO:0000256" key="4">
    <source>
        <dbReference type="ARBA" id="ARBA00022989"/>
    </source>
</evidence>
<evidence type="ECO:0000256" key="5">
    <source>
        <dbReference type="ARBA" id="ARBA00023136"/>
    </source>
</evidence>
<evidence type="ECO:0000256" key="3">
    <source>
        <dbReference type="ARBA" id="ARBA00022729"/>
    </source>
</evidence>
<evidence type="ECO:0000313" key="8">
    <source>
        <dbReference type="Proteomes" id="UP000507470"/>
    </source>
</evidence>
<keyword evidence="3" id="KW-0732">Signal</keyword>
<dbReference type="GO" id="GO:0038023">
    <property type="term" value="F:signaling receptor activity"/>
    <property type="evidence" value="ECO:0007669"/>
    <property type="project" value="TreeGrafter"/>
</dbReference>
<feature type="domain" description="TIR" evidence="6">
    <location>
        <begin position="46"/>
        <end position="187"/>
    </location>
</feature>
<dbReference type="InterPro" id="IPR035897">
    <property type="entry name" value="Toll_tir_struct_dom_sf"/>
</dbReference>
<proteinExistence type="predicted"/>
<dbReference type="Gene3D" id="3.40.50.10140">
    <property type="entry name" value="Toll/interleukin-1 receptor homology (TIR) domain"/>
    <property type="match status" value="1"/>
</dbReference>
<evidence type="ECO:0000259" key="6">
    <source>
        <dbReference type="PROSITE" id="PS50104"/>
    </source>
</evidence>
<gene>
    <name evidence="7" type="ORF">MCOR_33982</name>
</gene>
<dbReference type="SMART" id="SM00255">
    <property type="entry name" value="TIR"/>
    <property type="match status" value="1"/>
</dbReference>
<dbReference type="GO" id="GO:0007165">
    <property type="term" value="P:signal transduction"/>
    <property type="evidence" value="ECO:0007669"/>
    <property type="project" value="InterPro"/>
</dbReference>
<evidence type="ECO:0000256" key="2">
    <source>
        <dbReference type="ARBA" id="ARBA00022692"/>
    </source>
</evidence>
<evidence type="ECO:0000256" key="1">
    <source>
        <dbReference type="ARBA" id="ARBA00004370"/>
    </source>
</evidence>
<keyword evidence="5" id="KW-0472">Membrane</keyword>
<evidence type="ECO:0000313" key="7">
    <source>
        <dbReference type="EMBL" id="CAC5399743.1"/>
    </source>
</evidence>
<accession>A0A6J8CTD9</accession>